<gene>
    <name evidence="3" type="ORF">NDU88_005132</name>
</gene>
<feature type="region of interest" description="Disordered" evidence="2">
    <location>
        <begin position="141"/>
        <end position="160"/>
    </location>
</feature>
<feature type="region of interest" description="Disordered" evidence="2">
    <location>
        <begin position="1480"/>
        <end position="1530"/>
    </location>
</feature>
<accession>A0AAV7LLX8</accession>
<feature type="region of interest" description="Disordered" evidence="2">
    <location>
        <begin position="1426"/>
        <end position="1447"/>
    </location>
</feature>
<organism evidence="3 4">
    <name type="scientific">Pleurodeles waltl</name>
    <name type="common">Iberian ribbed newt</name>
    <dbReference type="NCBI Taxonomy" id="8319"/>
    <lineage>
        <taxon>Eukaryota</taxon>
        <taxon>Metazoa</taxon>
        <taxon>Chordata</taxon>
        <taxon>Craniata</taxon>
        <taxon>Vertebrata</taxon>
        <taxon>Euteleostomi</taxon>
        <taxon>Amphibia</taxon>
        <taxon>Batrachia</taxon>
        <taxon>Caudata</taxon>
        <taxon>Salamandroidea</taxon>
        <taxon>Salamandridae</taxon>
        <taxon>Pleurodelinae</taxon>
        <taxon>Pleurodeles</taxon>
    </lineage>
</organism>
<evidence type="ECO:0000256" key="2">
    <source>
        <dbReference type="SAM" id="MobiDB-lite"/>
    </source>
</evidence>
<sequence length="1601" mass="183653">MCEGGVLRPRTVKNRKGGEHFSTWKKAVLLHNLGVEEWKVKLGCCRMTDTQMEDVTSAFEATKEEFQSGLEAEPLLTYSQTPGQWPKDHCDYLLDTIDAELDQMQSQDYVSRVSGTVTEGVDFRGVDSHMTEMEGHDENAFIGATDNTSNSTADQDEEKYTKREEYKWRLTQLLGTQETGNMGYMSDSNSAESVCTEDFVTRFREGMVDPKMNSATEIDHEKSSLCDIETSAFKDPQSAEGNCPDMSVGKTHLATLADSCSTAGDTFAMNTAKRQDILQQFKMELQNTLQLTVTTSAGKKTRHRTNSQESLGGRISRLSQINVIRSQSLLYEELMSNGESTCLSEGHTELQLSFDSENMSSVDTCIPGSLQQDQKSVGVLSEEREHKHDILLPLNNPLTREEQQCDDQNRPSEDNTILPEVPSIKPQSLQDKPEILEIMLPDNLPTNLLPSCQSLASPKELRMKSTQIDDVDSLEKCRSLKEPEELRCTSNFFCDNTDFTKSSELIQKSPLKASKERQNIGADTFNSNFGIAHYTREQKEESREVGLCEIEKQSLRFGTTLPSDSGSIYKDENGHTNLHYVQNGKTGSMSSCLNLEARSKEPLLTHLNLQSTLNDDDTDTTQCKHLAGVPVLNFDSVAIDSDLDSVRTEKVRAHFWKAMDDRKGPGRSTRKFLCPRTEPKRKSTTNKAATDDDEEEDEEETFQQSFASPDWKSSSPVHWGSNTNRVPDSSWNCTEHSPGAFLRRFGTSVEELVAEKAKLEDSVTKLQRDLVLEEERLLQKRLHIREVDQSLSDITHQKKKILQELESLRHALDVSEKDVKKAENRMKESQSRADERRTELALLEFKRESSLKELQELEQELSAIRRQCSSARNSQLTVFQSEISSLVSERDELKTRLRHLESSVSFMERQELERQLNSTKTELFSEQRASRAKMEELHERLKESQKKLDDKTAEGTLLQEKVLQLSSQLRELETTTEAQIKSQSIEAEEVKKVLNKKIMDLTSTVSEQSSKIAGLEKILSEKELEFLRLREVISTVGAEKEAQITATNMMKEEHKQRLIELHQEKNKEKELHLAELRKELQCLKQQEIQQFAESMEQIKTQALNDQAASFKKETETLMKVVESKDEEISKLKEGIQLQKASMKKLAGELKHEAKEMVQSSLFREQRKFEAEKREALQLQRENLEEERHRDLAAMKEALERERRACLSLQNMSVELQNRIQEQELLSRSLQKEKQEALEELRTALREEKLEEFRKLREELEQERAREVDRLKERLLQLEEEVRLLQEEQSEASFREKELQAQVERAERSLVREITSACERLQDPLKGTPGRVRAISPSRTRHGSPSRLSSNHALQILNGLAEETNQYIQELRQEAEAQKRTVLHIQREKDRELKQQREQNHLEKEAALDVLKERLIQEHIEEITNLQRNQLRESGNGDSQTLRKQLREKDNELRAIQRNMARWKDETACKLARKFEEELNDELEKRFSRNKSTNPYRSPEKTDSEMQRLSMERSNSSHLRSASSPSLNAASVHGQHDFGALKVLRQLQGRVKELRAENTVCHGGSMEDLSTLRGDLRNSSREKRHKLLDSSFLQYLGASGRK</sequence>
<dbReference type="Proteomes" id="UP001066276">
    <property type="component" value="Chromosome 11"/>
</dbReference>
<feature type="region of interest" description="Disordered" evidence="2">
    <location>
        <begin position="399"/>
        <end position="420"/>
    </location>
</feature>
<dbReference type="EMBL" id="JANPWB010000015">
    <property type="protein sequence ID" value="KAJ1092018.1"/>
    <property type="molecule type" value="Genomic_DNA"/>
</dbReference>
<feature type="coiled-coil region" evidence="1">
    <location>
        <begin position="1161"/>
        <end position="1294"/>
    </location>
</feature>
<feature type="compositionally biased region" description="Basic and acidic residues" evidence="2">
    <location>
        <begin position="399"/>
        <end position="413"/>
    </location>
</feature>
<evidence type="ECO:0000256" key="1">
    <source>
        <dbReference type="SAM" id="Coils"/>
    </source>
</evidence>
<keyword evidence="4" id="KW-1185">Reference proteome</keyword>
<feature type="compositionally biased region" description="Acidic residues" evidence="2">
    <location>
        <begin position="691"/>
        <end position="701"/>
    </location>
</feature>
<feature type="coiled-coil region" evidence="1">
    <location>
        <begin position="749"/>
        <end position="954"/>
    </location>
</feature>
<comment type="caution">
    <text evidence="3">The sequence shown here is derived from an EMBL/GenBank/DDBJ whole genome shotgun (WGS) entry which is preliminary data.</text>
</comment>
<reference evidence="3" key="1">
    <citation type="journal article" date="2022" name="bioRxiv">
        <title>Sequencing and chromosome-scale assembly of the giantPleurodeles waltlgenome.</title>
        <authorList>
            <person name="Brown T."/>
            <person name="Elewa A."/>
            <person name="Iarovenko S."/>
            <person name="Subramanian E."/>
            <person name="Araus A.J."/>
            <person name="Petzold A."/>
            <person name="Susuki M."/>
            <person name="Suzuki K.-i.T."/>
            <person name="Hayashi T."/>
            <person name="Toyoda A."/>
            <person name="Oliveira C."/>
            <person name="Osipova E."/>
            <person name="Leigh N.D."/>
            <person name="Simon A."/>
            <person name="Yun M.H."/>
        </authorList>
    </citation>
    <scope>NUCLEOTIDE SEQUENCE</scope>
    <source>
        <strain evidence="3">20211129_DDA</strain>
        <tissue evidence="3">Liver</tissue>
    </source>
</reference>
<feature type="coiled-coil region" evidence="1">
    <location>
        <begin position="1051"/>
        <end position="1093"/>
    </location>
</feature>
<proteinExistence type="predicted"/>
<feature type="coiled-coil region" evidence="1">
    <location>
        <begin position="1353"/>
        <end position="1404"/>
    </location>
</feature>
<feature type="region of interest" description="Disordered" evidence="2">
    <location>
        <begin position="660"/>
        <end position="731"/>
    </location>
</feature>
<protein>
    <submittedName>
        <fullName evidence="3">Uncharacterized protein</fullName>
    </submittedName>
</protein>
<feature type="region of interest" description="Disordered" evidence="2">
    <location>
        <begin position="1322"/>
        <end position="1347"/>
    </location>
</feature>
<keyword evidence="1" id="KW-0175">Coiled coil</keyword>
<evidence type="ECO:0000313" key="3">
    <source>
        <dbReference type="EMBL" id="KAJ1092018.1"/>
    </source>
</evidence>
<name>A0AAV7LLX8_PLEWA</name>
<feature type="compositionally biased region" description="Polar residues" evidence="2">
    <location>
        <begin position="1426"/>
        <end position="1442"/>
    </location>
</feature>
<feature type="compositionally biased region" description="Low complexity" evidence="2">
    <location>
        <begin position="1513"/>
        <end position="1525"/>
    </location>
</feature>
<feature type="compositionally biased region" description="Polar residues" evidence="2">
    <location>
        <begin position="702"/>
        <end position="731"/>
    </location>
</feature>
<evidence type="ECO:0000313" key="4">
    <source>
        <dbReference type="Proteomes" id="UP001066276"/>
    </source>
</evidence>